<reference evidence="5" key="3">
    <citation type="submission" date="2020-06" db="EMBL/GenBank/DDBJ databases">
        <title>Identification and Characterisation of Fosfomycin Resistance in Escherichia coli Urinary Tract Infection Isolates from Australia.</title>
        <authorList>
            <person name="Mowlaboccus S."/>
            <person name="Daley D."/>
            <person name="Pang S."/>
            <person name="Gottlieb T."/>
            <person name="Nimmo G.R."/>
            <person name="George N."/>
            <person name="Korman T.M."/>
            <person name="Strietberg R."/>
            <person name="Robson J."/>
            <person name="Peachey G."/>
            <person name="Collignon P."/>
            <person name="Bradbury S."/>
            <person name="Colombi E."/>
            <person name="Ramsay J.P."/>
            <person name="Rogers B.A."/>
            <person name="Coombs G.W."/>
        </authorList>
    </citation>
    <scope>NUCLEOTIDE SEQUENCE [LARGE SCALE GENOMIC DNA]</scope>
    <source>
        <strain evidence="5">EC2</strain>
    </source>
</reference>
<dbReference type="EMBL" id="CP058571">
    <property type="protein sequence ID" value="QLG55399.1"/>
    <property type="molecule type" value="Genomic_DNA"/>
</dbReference>
<proteinExistence type="predicted"/>
<reference evidence="2" key="2">
    <citation type="journal article" date="2020" name="Int. J. Antimicrob. Agents">
        <title>Identification and characterisation of fosfomycin resistance in Escherichia coli urinary tract infection isolates from Australia.</title>
        <authorList>
            <person name="Mowlaboccus S."/>
            <person name="Daley D."/>
            <person name="Pang S."/>
            <person name="Gottlieb T."/>
            <person name="Merlino J."/>
            <person name="Nimmo G.R."/>
            <person name="George N."/>
            <person name="Korman T.M."/>
            <person name="Streitberg R."/>
            <person name="Robson J."/>
            <person name="Peachey G."/>
            <person name="Collignon P."/>
            <person name="Bradbury S."/>
            <person name="Colombi E."/>
            <person name="Ramsay J.P."/>
            <person name="Rogers B.A."/>
            <person name="Coombs G.W."/>
        </authorList>
    </citation>
    <scope>NUCLEOTIDE SEQUENCE</scope>
    <source>
        <strain evidence="2">EC2</strain>
    </source>
</reference>
<name>A0AB74M8U1_ECOLX</name>
<feature type="region of interest" description="Disordered" evidence="1">
    <location>
        <begin position="1"/>
        <end position="24"/>
    </location>
</feature>
<sequence length="62" mass="6711">MARRTGFPQPANEETGPTEVGPVRPAIILTRKRRGDTVRTKKPLARLCASFVSGVEIPAPVL</sequence>
<protein>
    <submittedName>
        <fullName evidence="3">Uncharacterized protein</fullName>
    </submittedName>
</protein>
<reference evidence="3 4" key="1">
    <citation type="submission" date="2019-08" db="EMBL/GenBank/DDBJ databases">
        <title>Whole genome analysis of cultivated E. coli strains isolated from CD patients and healthy donors.</title>
        <authorList>
            <person name="Siniagina M.N."/>
            <person name="Markelova M.I."/>
            <person name="Laikov A.V."/>
            <person name="Boulygina E.A."/>
            <person name="Khusnutdinova D.R."/>
            <person name="Kharchenko A."/>
            <person name="Grigoryeva T.V."/>
        </authorList>
    </citation>
    <scope>NUCLEOTIDE SEQUENCE [LARGE SCALE GENOMIC DNA]</scope>
    <source>
        <strain evidence="3 4">1_45_11</strain>
    </source>
</reference>
<reference evidence="2" key="4">
    <citation type="submission" date="2020-06" db="EMBL/GenBank/DDBJ databases">
        <authorList>
            <person name="Ramsay J.P."/>
            <person name="Colombi E."/>
            <person name="Mowlaboccus S."/>
        </authorList>
    </citation>
    <scope>NUCLEOTIDE SEQUENCE</scope>
    <source>
        <strain evidence="2">EC2</strain>
    </source>
</reference>
<dbReference type="AlphaFoldDB" id="A0AB74M8U1"/>
<organism evidence="3 4">
    <name type="scientific">Escherichia coli</name>
    <dbReference type="NCBI Taxonomy" id="562"/>
    <lineage>
        <taxon>Bacteria</taxon>
        <taxon>Pseudomonadati</taxon>
        <taxon>Pseudomonadota</taxon>
        <taxon>Gammaproteobacteria</taxon>
        <taxon>Enterobacterales</taxon>
        <taxon>Enterobacteriaceae</taxon>
        <taxon>Escherichia</taxon>
    </lineage>
</organism>
<dbReference type="Proteomes" id="UP000509796">
    <property type="component" value="Chromosome"/>
</dbReference>
<dbReference type="RefSeq" id="WP_024192890.1">
    <property type="nucleotide sequence ID" value="NZ_CAJSGE010000065.1"/>
</dbReference>
<dbReference type="EMBL" id="VRXD01000132">
    <property type="protein sequence ID" value="TXQ25590.1"/>
    <property type="molecule type" value="Genomic_DNA"/>
</dbReference>
<evidence type="ECO:0000256" key="1">
    <source>
        <dbReference type="SAM" id="MobiDB-lite"/>
    </source>
</evidence>
<evidence type="ECO:0000313" key="4">
    <source>
        <dbReference type="Proteomes" id="UP000321295"/>
    </source>
</evidence>
<evidence type="ECO:0000313" key="2">
    <source>
        <dbReference type="EMBL" id="QLG55399.1"/>
    </source>
</evidence>
<evidence type="ECO:0000313" key="3">
    <source>
        <dbReference type="EMBL" id="TXQ25590.1"/>
    </source>
</evidence>
<accession>A0AB74M8U1</accession>
<gene>
    <name evidence="3" type="ORF">FV293_27425</name>
    <name evidence="2" type="ORF">HX136_10415</name>
</gene>
<evidence type="ECO:0000313" key="5">
    <source>
        <dbReference type="Proteomes" id="UP000509796"/>
    </source>
</evidence>
<dbReference type="Proteomes" id="UP000321295">
    <property type="component" value="Unassembled WGS sequence"/>
</dbReference>